<reference evidence="1 2" key="1">
    <citation type="submission" date="2020-01" db="EMBL/GenBank/DDBJ databases">
        <title>Complete and circular genome sequences of six lactobacillus isolates from horses.</title>
        <authorList>
            <person name="Hassan H.M."/>
        </authorList>
    </citation>
    <scope>NUCLEOTIDE SEQUENCE [LARGE SCALE GENOMIC DNA]</scope>
    <source>
        <strain evidence="1 2">1A</strain>
    </source>
</reference>
<dbReference type="AlphaFoldDB" id="A0A7H9EL67"/>
<organism evidence="1 2">
    <name type="scientific">Ligilactobacillus saerimneri</name>
    <dbReference type="NCBI Taxonomy" id="228229"/>
    <lineage>
        <taxon>Bacteria</taxon>
        <taxon>Bacillati</taxon>
        <taxon>Bacillota</taxon>
        <taxon>Bacilli</taxon>
        <taxon>Lactobacillales</taxon>
        <taxon>Lactobacillaceae</taxon>
        <taxon>Ligilactobacillus</taxon>
    </lineage>
</organism>
<dbReference type="EMBL" id="CP047418">
    <property type="protein sequence ID" value="QLL78424.1"/>
    <property type="molecule type" value="Genomic_DNA"/>
</dbReference>
<accession>A0A7H9EL67</accession>
<gene>
    <name evidence="1" type="ORF">GTO87_07445</name>
</gene>
<dbReference type="Gene3D" id="3.90.550.10">
    <property type="entry name" value="Spore Coat Polysaccharide Biosynthesis Protein SpsA, Chain A"/>
    <property type="match status" value="1"/>
</dbReference>
<sequence>MGRKVISQNNEPPKVETYDYHFGSDTTDVSFDDLMFINYIGGTSRPLIRREVFAKSGLFRDGLLAFQDYELWLRISRQYRCVIVPHFLVAHYWHDGHQISKDH</sequence>
<dbReference type="KEGG" id="lsw:GTO87_07445"/>
<evidence type="ECO:0008006" key="3">
    <source>
        <dbReference type="Google" id="ProtNLM"/>
    </source>
</evidence>
<evidence type="ECO:0000313" key="1">
    <source>
        <dbReference type="EMBL" id="QLL78424.1"/>
    </source>
</evidence>
<dbReference type="Proteomes" id="UP000510886">
    <property type="component" value="Chromosome"/>
</dbReference>
<evidence type="ECO:0000313" key="2">
    <source>
        <dbReference type="Proteomes" id="UP000510886"/>
    </source>
</evidence>
<dbReference type="SUPFAM" id="SSF53448">
    <property type="entry name" value="Nucleotide-diphospho-sugar transferases"/>
    <property type="match status" value="1"/>
</dbReference>
<name>A0A7H9EL67_9LACO</name>
<protein>
    <recommendedName>
        <fullName evidence="3">Glycosyltransferase</fullName>
    </recommendedName>
</protein>
<dbReference type="RefSeq" id="WP_180848628.1">
    <property type="nucleotide sequence ID" value="NZ_CP047418.1"/>
</dbReference>
<proteinExistence type="predicted"/>
<dbReference type="InterPro" id="IPR029044">
    <property type="entry name" value="Nucleotide-diphossugar_trans"/>
</dbReference>